<dbReference type="OrthoDB" id="6108356at2759"/>
<gene>
    <name evidence="10" type="primary">Contig2165.g2329</name>
    <name evidence="10" type="ORF">STYLEM_14376</name>
</gene>
<evidence type="ECO:0000256" key="8">
    <source>
        <dbReference type="SAM" id="Phobius"/>
    </source>
</evidence>
<dbReference type="InterPro" id="IPR005821">
    <property type="entry name" value="Ion_trans_dom"/>
</dbReference>
<evidence type="ECO:0000256" key="1">
    <source>
        <dbReference type="ARBA" id="ARBA00004141"/>
    </source>
</evidence>
<keyword evidence="4 8" id="KW-1133">Transmembrane helix</keyword>
<evidence type="ECO:0000256" key="7">
    <source>
        <dbReference type="SAM" id="MobiDB-lite"/>
    </source>
</evidence>
<feature type="region of interest" description="Disordered" evidence="7">
    <location>
        <begin position="1"/>
        <end position="30"/>
    </location>
</feature>
<feature type="transmembrane region" description="Helical" evidence="8">
    <location>
        <begin position="1117"/>
        <end position="1139"/>
    </location>
</feature>
<keyword evidence="5 8" id="KW-0472">Membrane</keyword>
<dbReference type="InParanoid" id="A0A078AVK6"/>
<protein>
    <submittedName>
        <fullName evidence="10">Wd-40 repeat protein</fullName>
    </submittedName>
</protein>
<name>A0A078AVK6_STYLE</name>
<feature type="transmembrane region" description="Helical" evidence="8">
    <location>
        <begin position="1014"/>
        <end position="1033"/>
    </location>
</feature>
<feature type="transmembrane region" description="Helical" evidence="8">
    <location>
        <begin position="1184"/>
        <end position="1206"/>
    </location>
</feature>
<keyword evidence="3" id="KW-0677">Repeat</keyword>
<keyword evidence="2 8" id="KW-0812">Transmembrane</keyword>
<dbReference type="InterPro" id="IPR024862">
    <property type="entry name" value="TRPV"/>
</dbReference>
<keyword evidence="11" id="KW-1185">Reference proteome</keyword>
<dbReference type="Proteomes" id="UP000039865">
    <property type="component" value="Unassembled WGS sequence"/>
</dbReference>
<feature type="transmembrane region" description="Helical" evidence="8">
    <location>
        <begin position="1077"/>
        <end position="1097"/>
    </location>
</feature>
<dbReference type="GO" id="GO:0005886">
    <property type="term" value="C:plasma membrane"/>
    <property type="evidence" value="ECO:0007669"/>
    <property type="project" value="TreeGrafter"/>
</dbReference>
<dbReference type="Pfam" id="PF00520">
    <property type="entry name" value="Ion_trans"/>
    <property type="match status" value="1"/>
</dbReference>
<evidence type="ECO:0000256" key="2">
    <source>
        <dbReference type="ARBA" id="ARBA00022692"/>
    </source>
</evidence>
<feature type="transmembrane region" description="Helical" evidence="8">
    <location>
        <begin position="1053"/>
        <end position="1070"/>
    </location>
</feature>
<dbReference type="PANTHER" id="PTHR10582">
    <property type="entry name" value="TRANSIENT RECEPTOR POTENTIAL ION CHANNEL PROTEIN"/>
    <property type="match status" value="1"/>
</dbReference>
<accession>A0A078AVK6</accession>
<dbReference type="GO" id="GO:0098703">
    <property type="term" value="P:calcium ion import across plasma membrane"/>
    <property type="evidence" value="ECO:0007669"/>
    <property type="project" value="TreeGrafter"/>
</dbReference>
<keyword evidence="6" id="KW-0175">Coiled coil</keyword>
<dbReference type="Gene3D" id="1.10.287.70">
    <property type="match status" value="1"/>
</dbReference>
<evidence type="ECO:0000313" key="10">
    <source>
        <dbReference type="EMBL" id="CDW85302.1"/>
    </source>
</evidence>
<reference evidence="10 11" key="1">
    <citation type="submission" date="2014-06" db="EMBL/GenBank/DDBJ databases">
        <authorList>
            <person name="Swart Estienne"/>
        </authorList>
    </citation>
    <scope>NUCLEOTIDE SEQUENCE [LARGE SCALE GENOMIC DNA]</scope>
    <source>
        <strain evidence="10 11">130c</strain>
    </source>
</reference>
<organism evidence="10 11">
    <name type="scientific">Stylonychia lemnae</name>
    <name type="common">Ciliate</name>
    <dbReference type="NCBI Taxonomy" id="5949"/>
    <lineage>
        <taxon>Eukaryota</taxon>
        <taxon>Sar</taxon>
        <taxon>Alveolata</taxon>
        <taxon>Ciliophora</taxon>
        <taxon>Intramacronucleata</taxon>
        <taxon>Spirotrichea</taxon>
        <taxon>Stichotrichia</taxon>
        <taxon>Sporadotrichida</taxon>
        <taxon>Oxytrichidae</taxon>
        <taxon>Stylonychinae</taxon>
        <taxon>Stylonychia</taxon>
    </lineage>
</organism>
<evidence type="ECO:0000259" key="9">
    <source>
        <dbReference type="Pfam" id="PF00520"/>
    </source>
</evidence>
<evidence type="ECO:0000256" key="5">
    <source>
        <dbReference type="ARBA" id="ARBA00023136"/>
    </source>
</evidence>
<evidence type="ECO:0000313" key="11">
    <source>
        <dbReference type="Proteomes" id="UP000039865"/>
    </source>
</evidence>
<feature type="coiled-coil region" evidence="6">
    <location>
        <begin position="1372"/>
        <end position="1406"/>
    </location>
</feature>
<dbReference type="PANTHER" id="PTHR10582:SF2">
    <property type="entry name" value="INACTIVE"/>
    <property type="match status" value="1"/>
</dbReference>
<feature type="compositionally biased region" description="Basic and acidic residues" evidence="7">
    <location>
        <begin position="21"/>
        <end position="30"/>
    </location>
</feature>
<evidence type="ECO:0000256" key="6">
    <source>
        <dbReference type="SAM" id="Coils"/>
    </source>
</evidence>
<comment type="subcellular location">
    <subcellularLocation>
        <location evidence="1">Membrane</location>
        <topology evidence="1">Multi-pass membrane protein</topology>
    </subcellularLocation>
</comment>
<dbReference type="EMBL" id="CCKQ01013614">
    <property type="protein sequence ID" value="CDW85302.1"/>
    <property type="molecule type" value="Genomic_DNA"/>
</dbReference>
<evidence type="ECO:0000256" key="3">
    <source>
        <dbReference type="ARBA" id="ARBA00022737"/>
    </source>
</evidence>
<feature type="domain" description="Ion transport" evidence="9">
    <location>
        <begin position="1014"/>
        <end position="1215"/>
    </location>
</feature>
<evidence type="ECO:0000256" key="4">
    <source>
        <dbReference type="ARBA" id="ARBA00022989"/>
    </source>
</evidence>
<dbReference type="GO" id="GO:0005216">
    <property type="term" value="F:monoatomic ion channel activity"/>
    <property type="evidence" value="ECO:0007669"/>
    <property type="project" value="InterPro"/>
</dbReference>
<feature type="transmembrane region" description="Helical" evidence="8">
    <location>
        <begin position="980"/>
        <end position="1002"/>
    </location>
</feature>
<sequence>MEINKVSNTKEGNDYSPLPSVKDEDVKLQPKQEKKQLCQWIKQNYIERDFSNLSQPKQNELVIKEKEIKDKNPIDYLMIFPRNEILTFYQFESDKFMIYIRDLDSADEKNILLSDSSDYHFLINLQTPITEINEPQIFLFNKRDIDSKKLSYQQDQKNLIENANQNNKNNSVYFIKEDSNLQVGNVNIENHFAFVSQKDSLDNKDIGTVIYKRDDLSKVKKLDSRYKILAYNQNFKYAIDKQLNLYALNEKFELDKKQFLQHFKSEILIDAAIHCYCLYLITKFEEQNLIKIYNIFTFELVSKQSFSLKLEFENFDFQRLRFYFFEPGQLTVSYIQVYTQSYQLNSIIPLKGIDSDISSVFGEYLFFENNENDDVVQRIDQQSPLKVLAKAHSRETFINLIAKDSNLLYAENFDEIVNQSKPQLYQVQKLSKEDVICYYLSSKNKLFLNDYRSINFDDVFKNKQEQQDIQRLDNKISSFNGLMSSKGNWNGYVIEICSPQAINYFNKNTQLYKQLILKEKIPKDIYDSIAELKMAYIDEDFNILMFHSKLKLNNISSIVAFDLVTLKIIQEMSFTSNHQLSVNIGEDFVQISDIFLTQLFFFNTKNQEYLNKNNELQNETRKSLKIMNEPQLKKIIKISSGQISKFKNTHSSQQDLSSSGYFICKNLMNDANKYIAIEQKPLSQINDVGSYNQPLILALYFELAQTIQIDQKRIEYYMNYEDNPAGILDTNIDDDILQKFKDIKQMKNVQVIEQLKDLKTYTKFISGYGNCFNLFENNLRVLESITKSLSLLHKRDLPILIIPKMLNGQSPFDFATQNRQQKILNLILHVIIKYQNHILFNQLIDKHICELIEYKIDLQDYFESHLPFYEIIDPNFPSQHYDDRALLVGTSLQNLKEIHLNYEQLFKDVLFEKPENEESSNVSIEYFIVNLPYTLNKNANQLMQVLSDTQKQEYLENQIIQSIIQFKWRTHTRVFYFKNFFIYMIFIFAFIFETFYSAYYGLISEELDGDLRNIWVRILIKFICFGVIVYFLIYEYRQFKIQKFSYFMDLWNYFDLSYIISYVILTIVEFSSTSEQAVIILHIIAILLSSMKLFQFLRIFQGFSFLVSMLQGVFMDLRFFLGFFLIFIFQFGLVFTILFRAKFVDGYKGVGKLTYFLTIFRISTGDFELDDYKDQDSELVFITWVVWVFTVLIINIVFMNFIIAVISESYEKVMQKLVAESYKVKANLILEREQLFSEQELKNPVYFPNYIVIRRQVNTTFQEDGEWQGFIKDIKGTMKIQTVKQKNEIISSFGKSQNKVQVSSIEDLVNEQKKLKEIIEQLIESKKPELQQQQVQNYQLPANYNQIQQKVLAKLNQYKDNAINKEDFDNFKYSVEIENRNVEQKLDEVNKKVGDTQTQINDLKMDMSILKSLMSKISENLSHRAQNNIETKRS</sequence>
<feature type="compositionally biased region" description="Polar residues" evidence="7">
    <location>
        <begin position="1"/>
        <end position="10"/>
    </location>
</feature>
<proteinExistence type="predicted"/>